<protein>
    <recommendedName>
        <fullName evidence="3">Transglycosylase</fullName>
    </recommendedName>
</protein>
<name>A0A076GAM4_9CAUD</name>
<dbReference type="RefSeq" id="YP_009097964.1">
    <property type="nucleotide sequence ID" value="NC_025416.1"/>
</dbReference>
<dbReference type="KEGG" id="vg:22276222"/>
<evidence type="ECO:0000313" key="2">
    <source>
        <dbReference type="Proteomes" id="UP000028960"/>
    </source>
</evidence>
<dbReference type="Proteomes" id="UP000028960">
    <property type="component" value="Segment"/>
</dbReference>
<proteinExistence type="predicted"/>
<evidence type="ECO:0008006" key="3">
    <source>
        <dbReference type="Google" id="ProtNLM"/>
    </source>
</evidence>
<reference evidence="1 2" key="1">
    <citation type="journal article" date="2014" name="Appl. Environ. Microbiol.">
        <title>Combined Use of Bacteriophage K and a Novel Bacteriophage To Reduce Staphylococcus aureus Biofilm Formation.</title>
        <authorList>
            <person name="Alves D.R."/>
            <person name="Gaudion A."/>
            <person name="Bean J.E."/>
            <person name="Perez Esteban P."/>
            <person name="Arnot T.C."/>
            <person name="Harper D.R."/>
            <person name="Kot W."/>
            <person name="Hansen L.H."/>
            <person name="Enright M.C."/>
            <person name="Jenkins A.T."/>
        </authorList>
    </citation>
    <scope>NUCLEOTIDE SEQUENCE [LARGE SCALE GENOMIC DNA]</scope>
</reference>
<dbReference type="GeneID" id="22276222"/>
<keyword evidence="2" id="KW-1185">Reference proteome</keyword>
<evidence type="ECO:0000313" key="1">
    <source>
        <dbReference type="EMBL" id="AII26874.1"/>
    </source>
</evidence>
<organism evidence="1 2">
    <name type="scientific">Staphylococcus phage MCE-2014</name>
    <dbReference type="NCBI Taxonomy" id="1524910"/>
    <lineage>
        <taxon>Viruses</taxon>
        <taxon>Duplodnaviria</taxon>
        <taxon>Heunggongvirae</taxon>
        <taxon>Uroviricota</taxon>
        <taxon>Caudoviricetes</taxon>
        <taxon>Herelleviridae</taxon>
        <taxon>Twortvirinae</taxon>
        <taxon>Kayvirus</taxon>
        <taxon>Kayvirus MCE2014</taxon>
    </lineage>
</organism>
<accession>A0A076GAM4</accession>
<sequence>MEKVNHEFLAELAKSNSPVLNSKPLQDGDYNIEFDYDGFHFEFSQKNGYWQWKYNAK</sequence>
<dbReference type="EMBL" id="KJ888149">
    <property type="protein sequence ID" value="AII26874.1"/>
    <property type="molecule type" value="Genomic_DNA"/>
</dbReference>